<dbReference type="PhylomeDB" id="B8M6J0"/>
<name>B8M6J0_TALSN</name>
<dbReference type="RefSeq" id="XP_002479886.1">
    <property type="nucleotide sequence ID" value="XM_002479841.1"/>
</dbReference>
<feature type="region of interest" description="Disordered" evidence="1">
    <location>
        <begin position="131"/>
        <end position="204"/>
    </location>
</feature>
<proteinExistence type="predicted"/>
<dbReference type="HOGENOM" id="CLU_586861_0_0_1"/>
<accession>B8M6J0</accession>
<protein>
    <submittedName>
        <fullName evidence="2">Uncharacterized protein</fullName>
    </submittedName>
</protein>
<feature type="compositionally biased region" description="Acidic residues" evidence="1">
    <location>
        <begin position="144"/>
        <end position="155"/>
    </location>
</feature>
<dbReference type="EMBL" id="EQ962654">
    <property type="protein sequence ID" value="EED19452.1"/>
    <property type="molecule type" value="Genomic_DNA"/>
</dbReference>
<dbReference type="VEuPathDB" id="FungiDB:TSTA_027470"/>
<evidence type="ECO:0000313" key="2">
    <source>
        <dbReference type="EMBL" id="EED19452.1"/>
    </source>
</evidence>
<organism evidence="2 3">
    <name type="scientific">Talaromyces stipitatus (strain ATCC 10500 / CBS 375.48 / QM 6759 / NRRL 1006)</name>
    <name type="common">Penicillium stipitatum</name>
    <dbReference type="NCBI Taxonomy" id="441959"/>
    <lineage>
        <taxon>Eukaryota</taxon>
        <taxon>Fungi</taxon>
        <taxon>Dikarya</taxon>
        <taxon>Ascomycota</taxon>
        <taxon>Pezizomycotina</taxon>
        <taxon>Eurotiomycetes</taxon>
        <taxon>Eurotiomycetidae</taxon>
        <taxon>Eurotiales</taxon>
        <taxon>Trichocomaceae</taxon>
        <taxon>Talaromyces</taxon>
        <taxon>Talaromyces sect. Talaromyces</taxon>
    </lineage>
</organism>
<gene>
    <name evidence="2" type="ORF">TSTA_027470</name>
</gene>
<evidence type="ECO:0000313" key="3">
    <source>
        <dbReference type="Proteomes" id="UP000001745"/>
    </source>
</evidence>
<dbReference type="GeneID" id="8109666"/>
<keyword evidence="3" id="KW-1185">Reference proteome</keyword>
<dbReference type="Proteomes" id="UP000001745">
    <property type="component" value="Unassembled WGS sequence"/>
</dbReference>
<reference evidence="3" key="1">
    <citation type="journal article" date="2015" name="Genome Announc.">
        <title>Genome sequence of the AIDS-associated pathogen Penicillium marneffei (ATCC18224) and its near taxonomic relative Talaromyces stipitatus (ATCC10500).</title>
        <authorList>
            <person name="Nierman W.C."/>
            <person name="Fedorova-Abrams N.D."/>
            <person name="Andrianopoulos A."/>
        </authorList>
    </citation>
    <scope>NUCLEOTIDE SEQUENCE [LARGE SCALE GENOMIC DNA]</scope>
    <source>
        <strain evidence="3">ATCC 10500 / CBS 375.48 / QM 6759 / NRRL 1006</strain>
    </source>
</reference>
<dbReference type="OrthoDB" id="4227269at2759"/>
<dbReference type="eggNOG" id="ENOG502RPSH">
    <property type="taxonomic scope" value="Eukaryota"/>
</dbReference>
<evidence type="ECO:0000256" key="1">
    <source>
        <dbReference type="SAM" id="MobiDB-lite"/>
    </source>
</evidence>
<sequence length="466" mass="53035">MAHRIDLTPIPESTDVEHGIPFVIKWKNAATSHKMELWIGVHIPENLAHGSSKPKANANPEKPAEATYLMYLPGCNTYRMIERKCIFPLSEYTPHEFDQDGRDYADVYNVAQKTSDIRFWSNYTRKEYQMKGRHDNTPSLDFGQDVDVDTDDASELSEGNKDQSIYPPGVPQIQKGLPKRTSAHGSGFTTRKKAKTTQEQQPDGEELVDIHIGSGDNQHIKINKSSFLKGSIQTLGVAPYIFHPYLHGMTPVEFEPVYACLSHDDDLNSDLASVDNEAEDVLGDTEKIAKLYMLKDVHSIEDLKALIPRLGIMCSQSCLLGLAEMADAVIKKIQVAWNVYGRMDQLPLLLDFIEDVMLRVVDTRYNQALLRSGPIQEFWIPSSLTEIMTLYVRELPQRFCNLMNKYPSLQAEVLAQRAALCCNDKLVRMEEKFRQREPLTEASFVIPQRKKELLKKNQARSMRSRM</sequence>
<dbReference type="AlphaFoldDB" id="B8M6J0"/>
<dbReference type="InParanoid" id="B8M6J0"/>